<protein>
    <submittedName>
        <fullName evidence="1">Putative non-specific serine/threonine protein kinase</fullName>
        <ecNumber evidence="1">2.7.11.1</ecNumber>
    </submittedName>
</protein>
<dbReference type="Gene3D" id="1.10.510.10">
    <property type="entry name" value="Transferase(Phosphotransferase) domain 1"/>
    <property type="match status" value="1"/>
</dbReference>
<gene>
    <name evidence="1" type="ORF">MtrunA17_Chr4g0068371</name>
</gene>
<reference evidence="1" key="1">
    <citation type="journal article" date="2018" name="Nat. Plants">
        <title>Whole-genome landscape of Medicago truncatula symbiotic genes.</title>
        <authorList>
            <person name="Pecrix Y."/>
            <person name="Gamas P."/>
            <person name="Carrere S."/>
        </authorList>
    </citation>
    <scope>NUCLEOTIDE SEQUENCE</scope>
    <source>
        <tissue evidence="1">Leaves</tissue>
    </source>
</reference>
<dbReference type="EMBL" id="PSQE01000004">
    <property type="protein sequence ID" value="RHN64368.1"/>
    <property type="molecule type" value="Genomic_DNA"/>
</dbReference>
<comment type="caution">
    <text evidence="1">The sequence shown here is derived from an EMBL/GenBank/DDBJ whole genome shotgun (WGS) entry which is preliminary data.</text>
</comment>
<proteinExistence type="predicted"/>
<dbReference type="SUPFAM" id="SSF56112">
    <property type="entry name" value="Protein kinase-like (PK-like)"/>
    <property type="match status" value="1"/>
</dbReference>
<dbReference type="GO" id="GO:0004674">
    <property type="term" value="F:protein serine/threonine kinase activity"/>
    <property type="evidence" value="ECO:0007669"/>
    <property type="project" value="UniProtKB-KW"/>
</dbReference>
<name>A0A396IHQ7_MEDTR</name>
<organism evidence="1">
    <name type="scientific">Medicago truncatula</name>
    <name type="common">Barrel medic</name>
    <name type="synonym">Medicago tribuloides</name>
    <dbReference type="NCBI Taxonomy" id="3880"/>
    <lineage>
        <taxon>Eukaryota</taxon>
        <taxon>Viridiplantae</taxon>
        <taxon>Streptophyta</taxon>
        <taxon>Embryophyta</taxon>
        <taxon>Tracheophyta</taxon>
        <taxon>Spermatophyta</taxon>
        <taxon>Magnoliopsida</taxon>
        <taxon>eudicotyledons</taxon>
        <taxon>Gunneridae</taxon>
        <taxon>Pentapetalae</taxon>
        <taxon>rosids</taxon>
        <taxon>fabids</taxon>
        <taxon>Fabales</taxon>
        <taxon>Fabaceae</taxon>
        <taxon>Papilionoideae</taxon>
        <taxon>50 kb inversion clade</taxon>
        <taxon>NPAAA clade</taxon>
        <taxon>Hologalegina</taxon>
        <taxon>IRL clade</taxon>
        <taxon>Trifolieae</taxon>
        <taxon>Medicago</taxon>
    </lineage>
</organism>
<sequence length="157" mass="17739">MILIYTWLMVMELLGRIFTIVTNHLYHGSKGWKFALVLQGDLITFTRTGAKYTINIHRDVKTTNILLDENWEAKASHFPVLDYRKMILCAFLENNVYSSAVVLIEDEGKPAAGGKVYDAYVSHNAATLDIKEEILGIELDDSSSSHSFSQIVNSKRI</sequence>
<dbReference type="EC" id="2.7.11.1" evidence="1"/>
<accession>A0A396IHQ7</accession>
<dbReference type="InterPro" id="IPR011009">
    <property type="entry name" value="Kinase-like_dom_sf"/>
</dbReference>
<dbReference type="Gramene" id="rna27180">
    <property type="protein sequence ID" value="RHN64368.1"/>
    <property type="gene ID" value="gene27180"/>
</dbReference>
<dbReference type="AlphaFoldDB" id="A0A396IHQ7"/>
<keyword evidence="1" id="KW-0418">Kinase</keyword>
<keyword evidence="1" id="KW-0723">Serine/threonine-protein kinase</keyword>
<dbReference type="Proteomes" id="UP000265566">
    <property type="component" value="Chromosome 4"/>
</dbReference>
<evidence type="ECO:0000313" key="1">
    <source>
        <dbReference type="EMBL" id="RHN64368.1"/>
    </source>
</evidence>
<keyword evidence="1" id="KW-0808">Transferase</keyword>